<reference evidence="7 9" key="1">
    <citation type="journal article" date="2006" name="Proc. Natl. Acad. Sci. U.S.A.">
        <title>Genome analysis of the smallest free-living eukaryote Ostreococcus tauri unveils many unique features.</title>
        <authorList>
            <person name="Derelle E."/>
            <person name="Ferraz C."/>
            <person name="Rombauts S."/>
            <person name="Rouze P."/>
            <person name="Worden A.Z."/>
            <person name="Robbens S."/>
            <person name="Partensky F."/>
            <person name="Degroeve S."/>
            <person name="Echeynie S."/>
            <person name="Cooke R."/>
            <person name="Saeys Y."/>
            <person name="Wuyts J."/>
            <person name="Jabbari K."/>
            <person name="Bowler C."/>
            <person name="Panaud O."/>
            <person name="Piegu B."/>
            <person name="Ball S.G."/>
            <person name="Ral J.-P."/>
            <person name="Bouget F.-Y."/>
            <person name="Piganeau G."/>
            <person name="De Baets B."/>
            <person name="Picard A."/>
            <person name="Delseny M."/>
            <person name="Demaille J."/>
            <person name="Van de Peer Y."/>
            <person name="Moreau H."/>
        </authorList>
    </citation>
    <scope>NUCLEOTIDE SEQUENCE [LARGE SCALE GENOMIC DNA]</scope>
    <source>
        <strain evidence="7 9">OTTH0595</strain>
    </source>
</reference>
<evidence type="ECO:0000313" key="7">
    <source>
        <dbReference type="EMBL" id="CAL58111.1"/>
    </source>
</evidence>
<dbReference type="GO" id="GO:0016829">
    <property type="term" value="F:lyase activity"/>
    <property type="evidence" value="ECO:0007669"/>
    <property type="project" value="UniProtKB-KW"/>
</dbReference>
<dbReference type="Gene3D" id="3.90.1140.10">
    <property type="entry name" value="Cyclic phosphodiesterase"/>
    <property type="match status" value="1"/>
</dbReference>
<keyword evidence="4" id="KW-0539">Nucleus</keyword>
<evidence type="ECO:0000256" key="4">
    <source>
        <dbReference type="ARBA" id="ARBA00023242"/>
    </source>
</evidence>
<dbReference type="SUPFAM" id="SSF55144">
    <property type="entry name" value="LigT-like"/>
    <property type="match status" value="1"/>
</dbReference>
<dbReference type="PANTHER" id="PTHR13522:SF3">
    <property type="entry name" value="U6 SNRNA PHOSPHODIESTERASE 1"/>
    <property type="match status" value="1"/>
</dbReference>
<organism evidence="7 9">
    <name type="scientific">Ostreococcus tauri</name>
    <name type="common">Marine green alga</name>
    <dbReference type="NCBI Taxonomy" id="70448"/>
    <lineage>
        <taxon>Eukaryota</taxon>
        <taxon>Viridiplantae</taxon>
        <taxon>Chlorophyta</taxon>
        <taxon>Mamiellophyceae</taxon>
        <taxon>Mamiellales</taxon>
        <taxon>Bathycoccaceae</taxon>
        <taxon>Ostreococcus</taxon>
    </lineage>
</organism>
<dbReference type="PANTHER" id="PTHR13522">
    <property type="entry name" value="U6 SNRNA PHOSPHODIESTERASE 1"/>
    <property type="match status" value="1"/>
</dbReference>
<dbReference type="InParanoid" id="Q00UD8"/>
<evidence type="ECO:0000313" key="9">
    <source>
        <dbReference type="Proteomes" id="UP000009170"/>
    </source>
</evidence>
<proteinExistence type="predicted"/>
<dbReference type="EMBL" id="CAID01000016">
    <property type="protein sequence ID" value="CAL58111.1"/>
    <property type="molecule type" value="Genomic_DNA"/>
</dbReference>
<evidence type="ECO:0000256" key="5">
    <source>
        <dbReference type="ARBA" id="ARBA00029543"/>
    </source>
</evidence>
<dbReference type="GeneID" id="9830936"/>
<evidence type="ECO:0000256" key="6">
    <source>
        <dbReference type="ARBA" id="ARBA00030030"/>
    </source>
</evidence>
<evidence type="ECO:0000256" key="2">
    <source>
        <dbReference type="ARBA" id="ARBA00022801"/>
    </source>
</evidence>
<dbReference type="OMA" id="EGNFATH"/>
<dbReference type="Proteomes" id="UP000009170">
    <property type="component" value="Unassembled WGS sequence"/>
</dbReference>
<keyword evidence="9" id="KW-1185">Reference proteome</keyword>
<dbReference type="STRING" id="70448.Q00UD8"/>
<dbReference type="Proteomes" id="UP000195557">
    <property type="component" value="Unassembled WGS sequence"/>
</dbReference>
<keyword evidence="2" id="KW-0378">Hydrolase</keyword>
<evidence type="ECO:0000256" key="1">
    <source>
        <dbReference type="ARBA" id="ARBA00022722"/>
    </source>
</evidence>
<dbReference type="GO" id="GO:0000175">
    <property type="term" value="F:3'-5'-RNA exonuclease activity"/>
    <property type="evidence" value="ECO:0007669"/>
    <property type="project" value="TreeGrafter"/>
</dbReference>
<evidence type="ECO:0000256" key="3">
    <source>
        <dbReference type="ARBA" id="ARBA00023239"/>
    </source>
</evidence>
<gene>
    <name evidence="8" type="ORF">BE221DRAFT_22588</name>
    <name evidence="7" type="ORF">OT_ostta16g01120</name>
</gene>
<dbReference type="RefSeq" id="XP_003083562.1">
    <property type="nucleotide sequence ID" value="XM_003083514.1"/>
</dbReference>
<evidence type="ECO:0000313" key="8">
    <source>
        <dbReference type="EMBL" id="OUS43936.1"/>
    </source>
</evidence>
<reference evidence="8" key="3">
    <citation type="submission" date="2017-04" db="EMBL/GenBank/DDBJ databases">
        <title>Population genomics of picophytoplankton unveils novel chromosome hypervariability.</title>
        <authorList>
            <consortium name="DOE Joint Genome Institute"/>
            <person name="Blanc-Mathieu R."/>
            <person name="Krasovec M."/>
            <person name="Hebrard M."/>
            <person name="Yau S."/>
            <person name="Desgranges E."/>
            <person name="Martin J."/>
            <person name="Schackwitz W."/>
            <person name="Kuo A."/>
            <person name="Salin G."/>
            <person name="Donnadieu C."/>
            <person name="Desdevises Y."/>
            <person name="Sanchez-Ferandin S."/>
            <person name="Moreau H."/>
            <person name="Rivals E."/>
            <person name="Grigoriev I.V."/>
            <person name="Grimsley N."/>
            <person name="Eyre-Walker A."/>
            <person name="Piganeau G."/>
        </authorList>
    </citation>
    <scope>NUCLEOTIDE SEQUENCE [LARGE SCALE GENOMIC DNA]</scope>
    <source>
        <strain evidence="8">RCC 1115</strain>
    </source>
</reference>
<reference evidence="7" key="2">
    <citation type="journal article" date="2014" name="BMC Genomics">
        <title>An improved genome of the model marine alga Ostreococcus tauri unfolds by assessing Illumina de novo assemblies.</title>
        <authorList>
            <person name="Blanc-Mathieu R."/>
            <person name="Verhelst B."/>
            <person name="Derelle E."/>
            <person name="Rombauts S."/>
            <person name="Bouget F.Y."/>
            <person name="Carre I."/>
            <person name="Chateau A."/>
            <person name="Eyre-Walker A."/>
            <person name="Grimsley N."/>
            <person name="Moreau H."/>
            <person name="Piegu B."/>
            <person name="Rivals E."/>
            <person name="Schackwitz W."/>
            <person name="Van de Peer Y."/>
            <person name="Piganeau G."/>
        </authorList>
    </citation>
    <scope>NUCLEOTIDE SEQUENCE</scope>
    <source>
        <strain evidence="7">RCC4221</strain>
    </source>
</reference>
<keyword evidence="3" id="KW-0456">Lyase</keyword>
<name>Q00UD8_OSTTA</name>
<accession>Q00UD8</accession>
<dbReference type="InterPro" id="IPR027521">
    <property type="entry name" value="Usb1"/>
</dbReference>
<dbReference type="OrthoDB" id="544844at2759"/>
<accession>A0A1Y5I352</accession>
<dbReference type="KEGG" id="ota:OT_ostta16g01120"/>
<dbReference type="Pfam" id="PF09749">
    <property type="entry name" value="HVSL"/>
    <property type="match status" value="1"/>
</dbReference>
<dbReference type="GO" id="GO:0034477">
    <property type="term" value="P:U6 snRNA 3'-end processing"/>
    <property type="evidence" value="ECO:0007669"/>
    <property type="project" value="InterPro"/>
</dbReference>
<dbReference type="GO" id="GO:0005634">
    <property type="term" value="C:nucleus"/>
    <property type="evidence" value="ECO:0007669"/>
    <property type="project" value="TreeGrafter"/>
</dbReference>
<accession>A0A454XMX1</accession>
<dbReference type="EMBL" id="KZ155826">
    <property type="protein sequence ID" value="OUS43936.1"/>
    <property type="molecule type" value="Genomic_DNA"/>
</dbReference>
<keyword evidence="1" id="KW-0540">Nuclease</keyword>
<sequence>MGPRARPGVDGTFLTHVRAPVGAVARASTLERALETVREAFVDDVDDGRGTDDGHVSMSKPFETRAEDWETMRAGVRKELRGMEAIEVTFDALRVFVNEDETRAFVAAGFREGSERGDKRALVRAIERVNRALEPLGFPRYFDDPDPHVSLLSMTRPGRERVDELRRRVESMDVGEWRVKVNRIVIDISGQPQKTVWGRAPLPAPDL</sequence>
<dbReference type="InterPro" id="IPR009097">
    <property type="entry name" value="Cyclic_Pdiesterase"/>
</dbReference>
<dbReference type="AlphaFoldDB" id="Q00UD8"/>
<protein>
    <recommendedName>
        <fullName evidence="5">U6 snRNA phosphodiesterase 1</fullName>
    </recommendedName>
    <alternativeName>
        <fullName evidence="6">3'-5' RNA exonuclease USB1</fullName>
    </alternativeName>
</protein>